<evidence type="ECO:0000259" key="7">
    <source>
        <dbReference type="PROSITE" id="PS51192"/>
    </source>
</evidence>
<feature type="region of interest" description="Disordered" evidence="6">
    <location>
        <begin position="589"/>
        <end position="617"/>
    </location>
</feature>
<keyword evidence="3 9" id="KW-0347">Helicase</keyword>
<evidence type="ECO:0000259" key="8">
    <source>
        <dbReference type="PROSITE" id="PS51194"/>
    </source>
</evidence>
<accession>A0A146L3T9</accession>
<dbReference type="Pfam" id="PF00271">
    <property type="entry name" value="Helicase_C"/>
    <property type="match status" value="1"/>
</dbReference>
<evidence type="ECO:0000313" key="9">
    <source>
        <dbReference type="EMBL" id="JAQ03174.1"/>
    </source>
</evidence>
<dbReference type="Pfam" id="PF08148">
    <property type="entry name" value="DSHCT"/>
    <property type="match status" value="1"/>
</dbReference>
<feature type="compositionally biased region" description="Acidic residues" evidence="6">
    <location>
        <begin position="847"/>
        <end position="860"/>
    </location>
</feature>
<feature type="domain" description="Helicase C-terminal" evidence="8">
    <location>
        <begin position="1331"/>
        <end position="1527"/>
    </location>
</feature>
<protein>
    <submittedName>
        <fullName evidence="9">Helicase SKI2W</fullName>
    </submittedName>
</protein>
<feature type="domain" description="Helicase ATP-binding" evidence="7">
    <location>
        <begin position="1058"/>
        <end position="1214"/>
    </location>
</feature>
<evidence type="ECO:0000256" key="6">
    <source>
        <dbReference type="SAM" id="MobiDB-lite"/>
    </source>
</evidence>
<dbReference type="InterPro" id="IPR027417">
    <property type="entry name" value="P-loop_NTPase"/>
</dbReference>
<dbReference type="Gene3D" id="1.10.3380.30">
    <property type="match status" value="1"/>
</dbReference>
<evidence type="ECO:0000256" key="3">
    <source>
        <dbReference type="ARBA" id="ARBA00022806"/>
    </source>
</evidence>
<dbReference type="SUPFAM" id="SSF52540">
    <property type="entry name" value="P-loop containing nucleoside triphosphate hydrolases"/>
    <property type="match status" value="1"/>
</dbReference>
<evidence type="ECO:0000256" key="1">
    <source>
        <dbReference type="ARBA" id="ARBA00022741"/>
    </source>
</evidence>
<evidence type="ECO:0000256" key="5">
    <source>
        <dbReference type="ARBA" id="ARBA00047984"/>
    </source>
</evidence>
<dbReference type="Pfam" id="PF00270">
    <property type="entry name" value="DEAD"/>
    <property type="match status" value="1"/>
</dbReference>
<dbReference type="PROSITE" id="PS51192">
    <property type="entry name" value="HELICASE_ATP_BIND_1"/>
    <property type="match status" value="1"/>
</dbReference>
<dbReference type="PANTHER" id="PTHR12131">
    <property type="entry name" value="ATP-DEPENDENT RNA AND DNA HELICASE"/>
    <property type="match status" value="1"/>
</dbReference>
<dbReference type="InterPro" id="IPR011545">
    <property type="entry name" value="DEAD/DEAH_box_helicase_dom"/>
</dbReference>
<dbReference type="FunFam" id="3.40.50.300:FF:000354">
    <property type="entry name" value="ATP-dependent RNA helicase SKI2"/>
    <property type="match status" value="1"/>
</dbReference>
<dbReference type="InterPro" id="IPR001650">
    <property type="entry name" value="Helicase_C-like"/>
</dbReference>
<dbReference type="GO" id="GO:0003676">
    <property type="term" value="F:nucleic acid binding"/>
    <property type="evidence" value="ECO:0007669"/>
    <property type="project" value="InterPro"/>
</dbReference>
<comment type="catalytic activity">
    <reaction evidence="5">
        <text>ATP + H2O = ADP + phosphate + H(+)</text>
        <dbReference type="Rhea" id="RHEA:13065"/>
        <dbReference type="ChEBI" id="CHEBI:15377"/>
        <dbReference type="ChEBI" id="CHEBI:15378"/>
        <dbReference type="ChEBI" id="CHEBI:30616"/>
        <dbReference type="ChEBI" id="CHEBI:43474"/>
        <dbReference type="ChEBI" id="CHEBI:456216"/>
        <dbReference type="EC" id="3.6.4.13"/>
    </reaction>
</comment>
<proteinExistence type="predicted"/>
<keyword evidence="2" id="KW-0378">Hydrolase</keyword>
<dbReference type="EMBL" id="GDHC01015455">
    <property type="protein sequence ID" value="JAQ03174.1"/>
    <property type="molecule type" value="Transcribed_RNA"/>
</dbReference>
<dbReference type="GO" id="GO:0003724">
    <property type="term" value="F:RNA helicase activity"/>
    <property type="evidence" value="ECO:0007669"/>
    <property type="project" value="UniProtKB-EC"/>
</dbReference>
<evidence type="ECO:0000256" key="2">
    <source>
        <dbReference type="ARBA" id="ARBA00022801"/>
    </source>
</evidence>
<keyword evidence="1" id="KW-0547">Nucleotide-binding</keyword>
<reference evidence="9" key="1">
    <citation type="journal article" date="2016" name="Gigascience">
        <title>De novo construction of an expanded transcriptome assembly for the western tarnished plant bug, Lygus hesperus.</title>
        <authorList>
            <person name="Tassone E.E."/>
            <person name="Geib S.M."/>
            <person name="Hall B."/>
            <person name="Fabrick J.A."/>
            <person name="Brent C.S."/>
            <person name="Hull J.J."/>
        </authorList>
    </citation>
    <scope>NUCLEOTIDE SEQUENCE</scope>
</reference>
<feature type="region of interest" description="Disordered" evidence="6">
    <location>
        <begin position="821"/>
        <end position="861"/>
    </location>
</feature>
<dbReference type="GO" id="GO:0005524">
    <property type="term" value="F:ATP binding"/>
    <property type="evidence" value="ECO:0007669"/>
    <property type="project" value="UniProtKB-KW"/>
</dbReference>
<dbReference type="CDD" id="cd18795">
    <property type="entry name" value="SF2_C_Ski2"/>
    <property type="match status" value="1"/>
</dbReference>
<organism evidence="9">
    <name type="scientific">Lygus hesperus</name>
    <name type="common">Western plant bug</name>
    <dbReference type="NCBI Taxonomy" id="30085"/>
    <lineage>
        <taxon>Eukaryota</taxon>
        <taxon>Metazoa</taxon>
        <taxon>Ecdysozoa</taxon>
        <taxon>Arthropoda</taxon>
        <taxon>Hexapoda</taxon>
        <taxon>Insecta</taxon>
        <taxon>Pterygota</taxon>
        <taxon>Neoptera</taxon>
        <taxon>Paraneoptera</taxon>
        <taxon>Hemiptera</taxon>
        <taxon>Heteroptera</taxon>
        <taxon>Panheteroptera</taxon>
        <taxon>Cimicomorpha</taxon>
        <taxon>Miridae</taxon>
        <taxon>Mirini</taxon>
        <taxon>Lygus</taxon>
    </lineage>
</organism>
<sequence>MQEDEVKTFIQDRLHLHQKEGSVNFALDSQTNLPADDGSKRTTGSKMDFLLENADGVLDKRFRDTLSTLSPQFWSGTMLEKWQQRFENYMEDEEDDLSPDEWEDLEGSLRKFHNDVLKRFGENVGDGLHSTPSELYASQAIEAIKLLKTIKWKVSDAFDEIYFDDSETEVKRILNKVVDNAVLLVEGGRPFERADIHWVDPSKDQEFNKELYDFASANQVLPDAQQLPWLPPALQDATKLLPRDLLKRLTTPLKIGDVDDHEDWEFSATHPSHEEESFAQFEGPYEQLRKNLKDVLTAEIHNYSSKVDTTASIDPAIVEVAAKRLEAGEIDVDFKSMFILPYEANHCKLVGVRDNNVGNMITYKEVLKPPSERIVDQKLRNDPSAWIDPERPAGPRVRTFGWEPLADLEEDLPPDETEIIKKKENPDAIAAGSELNAIARERAEILVQTLKEKCSQIINEKNFISDSTANPSIKDYLKRKGQRFGIVPESFESPEDFLDALDIPIIREKDAGKAFSLDNEVIPLQSDWLGLDGTGPHEQLTEELYWKQLQSFKKPLSVPSVDWKALLDVPDNDDDGADTAELRRYLAEATEPHLKKEEAAPPEPKDSSNVEKDTPARKRALDKEFLKEWIDKFGDDEGIQGLDPKNFKPPEHLVSSEEYDEKFLTHPYTSSYVFHPNFVRFRRMTRNNPTYSEYTFKKLESASTLNFEDNAKEFKSILSNLSTNGPEISLNDIQQLNEKNLGVEPEEAKKWDLEFSTYMTEGLTLLESFAATSRSAFSRPEKQCKEETSRDLLFGEVEKHELPEFLKDFRLQPFTLEDFGNIPNVGSGNNADNEKKCKESITSSQTEDSDSESEESDEEEQVIHEDVLWRPFKQFNGYKHTNVLQLLSDASQLIDTEAPKHVHPSPKILDWIQGKYQPSTNKLKKWRKLYGLSFPKVESSLKTPYLFLSEEERLNMLKKPDTEELHDPDNPWSLTEEEKIRLKNPAKKVDDTEEVQEDAGDEKVARLEELSGISVRLHRSTSEWAEELDTSEAPDMSVLGTPAMEFMFTLDNFQKQAIMALEKGYNVFVSAHTSAGKTVVAEYAIAMSRKRRSRAIYTSPIKALSNQKYKDFKKCFESVGLITGDVQLNETADCLIMTTEILRSMLYNASEGIRDLEFVVLDEVHYMNDRERGHVWEEVLILLPANVQIVMLSATVPNTMEFASWVGRNKERKVMVCKTLHRPVPLKHYFYVDLGKDPAQGQFLLRDGDGPVLKHEWGEIRRLIEEVSKEEKKAAFKKMDEKRALEAKRNKLKNHQNFEDQTKSFGAGPNKQEMMKFYNKKETAQWSKFIKYLQDIKWLPTIVFAFSRKKCDSLAELLGSIDLTTPVEKLCIKAFIKSQVAKLDEEDRNLPQIRTLGSHLVRGIGVHHSGILPVLKEIVEFLFQEGKVKLLFATETFAMGVNMPARTVVFYSIKKFDGGEQRFLLPAEYIQMAGRAGRRGEDTVGNVIIRCPTRDAQELSIETIESMMTGAPRTLTSQFRVSYRMILGTLTARSHITAENMMKQSYHENNEQKKYFQLEDALRIAKDLENKQRTLIHSRYKKDYIDRFCQIYNNIDECLKMWSKLREAESETPKFLKEVQLGKLVKFRCGPVASAIGVIMNITTKPLEYMVMGLRNFDRNGILELHPEMHESTRWFKFLSMVPLPKQKYSGGELDMRLVFYKIKVDDILEIYKDNVNVTSENSAFLIRNAQNANIGGRTKCDAELEHICYKLHSPTGLKPVDEVSLAKESDFELYQFMKIKEEEVADSLAEFYSEQPREDFIEAFAKIFKWMETVKGKDQLQKEVAEKTMTLYPEYANKMEILKTMNYVVEDSVQMKGYMAARISKYELVITEMLVRNVIKDLTPEEVAGLMSFIVYQARAPSAQKDDSAEEIPIAHGLPNLQKAIENTKIIIEEIIDEEKDRNVISEELEDLRKDPFKLTDIMYQWAKQKSFSKVIRMAKDFQEGMLVRWIQQLVEALKEIESAARVMGDPAVPEKIQASIKTIKRGIVFSPSLYTTL</sequence>
<evidence type="ECO:0000256" key="4">
    <source>
        <dbReference type="ARBA" id="ARBA00022840"/>
    </source>
</evidence>
<dbReference type="PROSITE" id="PS51194">
    <property type="entry name" value="HELICASE_CTER"/>
    <property type="match status" value="1"/>
</dbReference>
<dbReference type="InterPro" id="IPR014001">
    <property type="entry name" value="Helicase_ATP-bd"/>
</dbReference>
<dbReference type="SMART" id="SM00490">
    <property type="entry name" value="HELICc"/>
    <property type="match status" value="1"/>
</dbReference>
<dbReference type="SMART" id="SM01142">
    <property type="entry name" value="DSHCT"/>
    <property type="match status" value="1"/>
</dbReference>
<dbReference type="PANTHER" id="PTHR12131:SF1">
    <property type="entry name" value="ATP-DEPENDENT RNA HELICASE SUPV3L1, MITOCHONDRIAL-RELATED"/>
    <property type="match status" value="1"/>
</dbReference>
<keyword evidence="4" id="KW-0067">ATP-binding</keyword>
<dbReference type="InterPro" id="IPR012961">
    <property type="entry name" value="Ski2/MTR4_C"/>
</dbReference>
<dbReference type="GO" id="GO:0055087">
    <property type="term" value="C:Ski complex"/>
    <property type="evidence" value="ECO:0007669"/>
    <property type="project" value="TreeGrafter"/>
</dbReference>
<dbReference type="Gene3D" id="3.40.50.300">
    <property type="entry name" value="P-loop containing nucleotide triphosphate hydrolases"/>
    <property type="match status" value="2"/>
</dbReference>
<dbReference type="GO" id="GO:0070478">
    <property type="term" value="P:nuclear-transcribed mRNA catabolic process, 3'-5' exonucleolytic nonsense-mediated decay"/>
    <property type="evidence" value="ECO:0007669"/>
    <property type="project" value="TreeGrafter"/>
</dbReference>
<name>A0A146L3T9_LYGHE</name>
<dbReference type="InterPro" id="IPR050699">
    <property type="entry name" value="RNA-DNA_Helicase"/>
</dbReference>
<gene>
    <name evidence="9" type="primary">SKIV2L</name>
    <name evidence="9" type="ORF">g.87740</name>
</gene>
<dbReference type="SMART" id="SM00487">
    <property type="entry name" value="DEXDc"/>
    <property type="match status" value="1"/>
</dbReference>
<dbReference type="GO" id="GO:0016787">
    <property type="term" value="F:hydrolase activity"/>
    <property type="evidence" value="ECO:0007669"/>
    <property type="project" value="UniProtKB-KW"/>
</dbReference>